<evidence type="ECO:0000256" key="1">
    <source>
        <dbReference type="SAM" id="MobiDB-lite"/>
    </source>
</evidence>
<evidence type="ECO:0000313" key="4">
    <source>
        <dbReference type="Proteomes" id="UP000562984"/>
    </source>
</evidence>
<accession>A0A849ADY5</accession>
<dbReference type="Proteomes" id="UP000562984">
    <property type="component" value="Unassembled WGS sequence"/>
</dbReference>
<feature type="chain" id="PRO_5038357498" description="Lipoprotein" evidence="2">
    <location>
        <begin position="26"/>
        <end position="217"/>
    </location>
</feature>
<dbReference type="PROSITE" id="PS51257">
    <property type="entry name" value="PROKAR_LIPOPROTEIN"/>
    <property type="match status" value="1"/>
</dbReference>
<evidence type="ECO:0000256" key="2">
    <source>
        <dbReference type="SAM" id="SignalP"/>
    </source>
</evidence>
<sequence>MSAPRVTRGVRAVLVAGAMALAGCAGPSVVGSAQPAERPAGTAQSSQPGGDSAGTSTSNAGPGSSANTTDAESARQAQTMAWTSAMCRTIAPAMTQVKRSLTDGSLAPSTAGAFFLRLGDAYGTAASQLAPLDPPAFEGGREFAVAFVDTLSKASTELKAVGSKLRATPEDDIPKVLMDSWSSVPSATKSMHQFSGVPELVSAARAIPDCQPLLNGG</sequence>
<comment type="caution">
    <text evidence="3">The sequence shown here is derived from an EMBL/GenBank/DDBJ whole genome shotgun (WGS) entry which is preliminary data.</text>
</comment>
<gene>
    <name evidence="3" type="ORF">HKD39_17155</name>
</gene>
<dbReference type="EMBL" id="JABEND010000013">
    <property type="protein sequence ID" value="NNG37398.1"/>
    <property type="molecule type" value="Genomic_DNA"/>
</dbReference>
<feature type="region of interest" description="Disordered" evidence="1">
    <location>
        <begin position="28"/>
        <end position="77"/>
    </location>
</feature>
<dbReference type="AlphaFoldDB" id="A0A849ADY5"/>
<feature type="signal peptide" evidence="2">
    <location>
        <begin position="1"/>
        <end position="25"/>
    </location>
</feature>
<proteinExistence type="predicted"/>
<organism evidence="3 4">
    <name type="scientific">Nakamurella aerolata</name>
    <dbReference type="NCBI Taxonomy" id="1656892"/>
    <lineage>
        <taxon>Bacteria</taxon>
        <taxon>Bacillati</taxon>
        <taxon>Actinomycetota</taxon>
        <taxon>Actinomycetes</taxon>
        <taxon>Nakamurellales</taxon>
        <taxon>Nakamurellaceae</taxon>
        <taxon>Nakamurella</taxon>
    </lineage>
</organism>
<evidence type="ECO:0008006" key="5">
    <source>
        <dbReference type="Google" id="ProtNLM"/>
    </source>
</evidence>
<feature type="compositionally biased region" description="Polar residues" evidence="1">
    <location>
        <begin position="42"/>
        <end position="77"/>
    </location>
</feature>
<keyword evidence="4" id="KW-1185">Reference proteome</keyword>
<name>A0A849ADY5_9ACTN</name>
<reference evidence="3 4" key="1">
    <citation type="submission" date="2020-05" db="EMBL/GenBank/DDBJ databases">
        <title>Nakamurella sp. DB0629 isolated from air conditioner.</title>
        <authorList>
            <person name="Kim D.H."/>
            <person name="Kim D.-U."/>
        </authorList>
    </citation>
    <scope>NUCLEOTIDE SEQUENCE [LARGE SCALE GENOMIC DNA]</scope>
    <source>
        <strain evidence="3 4">DB0629</strain>
    </source>
</reference>
<evidence type="ECO:0000313" key="3">
    <source>
        <dbReference type="EMBL" id="NNG37398.1"/>
    </source>
</evidence>
<keyword evidence="2" id="KW-0732">Signal</keyword>
<protein>
    <recommendedName>
        <fullName evidence="5">Lipoprotein</fullName>
    </recommendedName>
</protein>
<dbReference type="RefSeq" id="WP_171201097.1">
    <property type="nucleotide sequence ID" value="NZ_JABEND010000013.1"/>
</dbReference>